<feature type="transmembrane region" description="Helical" evidence="1">
    <location>
        <begin position="229"/>
        <end position="248"/>
    </location>
</feature>
<feature type="transmembrane region" description="Helical" evidence="1">
    <location>
        <begin position="164"/>
        <end position="185"/>
    </location>
</feature>
<feature type="transmembrane region" description="Helical" evidence="1">
    <location>
        <begin position="50"/>
        <end position="68"/>
    </location>
</feature>
<feature type="transmembrane region" description="Helical" evidence="1">
    <location>
        <begin position="132"/>
        <end position="152"/>
    </location>
</feature>
<evidence type="ECO:0000313" key="3">
    <source>
        <dbReference type="Proteomes" id="UP000239388"/>
    </source>
</evidence>
<feature type="transmembrane region" description="Helical" evidence="1">
    <location>
        <begin position="99"/>
        <end position="120"/>
    </location>
</feature>
<organism evidence="2 3">
    <name type="scientific">Blastopirellula marina</name>
    <dbReference type="NCBI Taxonomy" id="124"/>
    <lineage>
        <taxon>Bacteria</taxon>
        <taxon>Pseudomonadati</taxon>
        <taxon>Planctomycetota</taxon>
        <taxon>Planctomycetia</taxon>
        <taxon>Pirellulales</taxon>
        <taxon>Pirellulaceae</taxon>
        <taxon>Blastopirellula</taxon>
    </lineage>
</organism>
<dbReference type="AlphaFoldDB" id="A0A2S8FLG9"/>
<keyword evidence="1" id="KW-0812">Transmembrane</keyword>
<name>A0A2S8FLG9_9BACT</name>
<reference evidence="2 3" key="1">
    <citation type="submission" date="2018-02" db="EMBL/GenBank/DDBJ databases">
        <title>Comparative genomes isolates from brazilian mangrove.</title>
        <authorList>
            <person name="Araujo J.E."/>
            <person name="Taketani R.G."/>
            <person name="Silva M.C.P."/>
            <person name="Loureco M.V."/>
            <person name="Andreote F.D."/>
        </authorList>
    </citation>
    <scope>NUCLEOTIDE SEQUENCE [LARGE SCALE GENOMIC DNA]</scope>
    <source>
        <strain evidence="2 3">NAP PRIS-MGV</strain>
    </source>
</reference>
<keyword evidence="1" id="KW-1133">Transmembrane helix</keyword>
<keyword evidence="1" id="KW-0472">Membrane</keyword>
<evidence type="ECO:0000256" key="1">
    <source>
        <dbReference type="SAM" id="Phobius"/>
    </source>
</evidence>
<dbReference type="EMBL" id="PUIB01000018">
    <property type="protein sequence ID" value="PQO32997.1"/>
    <property type="molecule type" value="Genomic_DNA"/>
</dbReference>
<feature type="transmembrane region" description="Helical" evidence="1">
    <location>
        <begin position="197"/>
        <end position="217"/>
    </location>
</feature>
<protein>
    <submittedName>
        <fullName evidence="2">Uncharacterized protein</fullName>
    </submittedName>
</protein>
<gene>
    <name evidence="2" type="ORF">C5Y98_17830</name>
</gene>
<proteinExistence type="predicted"/>
<accession>A0A2S8FLG9</accession>
<sequence>MNRDEQHSTVANAATNPFASPVAIEDHSVVLASAHEAPPLPPARLISIRGIVSALLILGIFAATVYLLVGEKQLLPTMLIFQTSLLAIWLGVGRGPLGVRLLVTAGGYFYLRFLILLSPAIPENVMMPQTTIFLFAIAMQIALVDLTLLAITPASRAVLRVTPIRFIMGVIGLIGVALAWGDPFLIFLSNNTESQLIVLRIACLMCPLVAVVAIPLVFRKHGRTRGKWITTLGIAVVMLVLTSYIMHFDLGNSAFFFLIVGPLVQLAIGSLVYALDYLLRCGGLSLVAVPTTGEIENG</sequence>
<comment type="caution">
    <text evidence="2">The sequence shown here is derived from an EMBL/GenBank/DDBJ whole genome shotgun (WGS) entry which is preliminary data.</text>
</comment>
<dbReference type="RefSeq" id="WP_105356084.1">
    <property type="nucleotide sequence ID" value="NZ_PUIB01000018.1"/>
</dbReference>
<feature type="transmembrane region" description="Helical" evidence="1">
    <location>
        <begin position="254"/>
        <end position="275"/>
    </location>
</feature>
<dbReference type="Proteomes" id="UP000239388">
    <property type="component" value="Unassembled WGS sequence"/>
</dbReference>
<feature type="transmembrane region" description="Helical" evidence="1">
    <location>
        <begin position="74"/>
        <end position="92"/>
    </location>
</feature>
<evidence type="ECO:0000313" key="2">
    <source>
        <dbReference type="EMBL" id="PQO32997.1"/>
    </source>
</evidence>